<feature type="region of interest" description="Disordered" evidence="5">
    <location>
        <begin position="66"/>
        <end position="91"/>
    </location>
</feature>
<feature type="compositionally biased region" description="Polar residues" evidence="5">
    <location>
        <begin position="490"/>
        <end position="504"/>
    </location>
</feature>
<evidence type="ECO:0000256" key="2">
    <source>
        <dbReference type="ARBA" id="ARBA00022771"/>
    </source>
</evidence>
<feature type="compositionally biased region" description="Polar residues" evidence="5">
    <location>
        <begin position="74"/>
        <end position="85"/>
    </location>
</feature>
<dbReference type="AlphaFoldDB" id="A0A4Q4MN94"/>
<dbReference type="InterPro" id="IPR001841">
    <property type="entry name" value="Znf_RING"/>
</dbReference>
<evidence type="ECO:0000256" key="1">
    <source>
        <dbReference type="ARBA" id="ARBA00022723"/>
    </source>
</evidence>
<comment type="caution">
    <text evidence="7">The sequence shown here is derived from an EMBL/GenBank/DDBJ whole genome shotgun (WGS) entry which is preliminary data.</text>
</comment>
<evidence type="ECO:0000256" key="5">
    <source>
        <dbReference type="SAM" id="MobiDB-lite"/>
    </source>
</evidence>
<keyword evidence="2 4" id="KW-0863">Zinc-finger</keyword>
<dbReference type="GO" id="GO:0061630">
    <property type="term" value="F:ubiquitin protein ligase activity"/>
    <property type="evidence" value="ECO:0007669"/>
    <property type="project" value="TreeGrafter"/>
</dbReference>
<feature type="region of interest" description="Disordered" evidence="5">
    <location>
        <begin position="638"/>
        <end position="709"/>
    </location>
</feature>
<feature type="compositionally biased region" description="Polar residues" evidence="5">
    <location>
        <begin position="679"/>
        <end position="700"/>
    </location>
</feature>
<feature type="domain" description="RING-type" evidence="6">
    <location>
        <begin position="198"/>
        <end position="246"/>
    </location>
</feature>
<name>A0A4Q4MN94_9PLEO</name>
<evidence type="ECO:0000313" key="8">
    <source>
        <dbReference type="Proteomes" id="UP000292402"/>
    </source>
</evidence>
<dbReference type="PANTHER" id="PTHR45969">
    <property type="entry name" value="RING ZINC FINGER PROTEIN-RELATED"/>
    <property type="match status" value="1"/>
</dbReference>
<feature type="compositionally biased region" description="Low complexity" evidence="5">
    <location>
        <begin position="432"/>
        <end position="447"/>
    </location>
</feature>
<evidence type="ECO:0000256" key="4">
    <source>
        <dbReference type="PROSITE-ProRule" id="PRU00175"/>
    </source>
</evidence>
<dbReference type="GO" id="GO:0008270">
    <property type="term" value="F:zinc ion binding"/>
    <property type="evidence" value="ECO:0007669"/>
    <property type="project" value="UniProtKB-KW"/>
</dbReference>
<dbReference type="PANTHER" id="PTHR45969:SF69">
    <property type="entry name" value="FINGER DOMAIN PROTEIN, PUTATIVE (AFU_ORTHOLOGUE AFUA_3G12190)-RELATED"/>
    <property type="match status" value="1"/>
</dbReference>
<feature type="region of interest" description="Disordered" evidence="5">
    <location>
        <begin position="473"/>
        <end position="525"/>
    </location>
</feature>
<keyword evidence="1" id="KW-0479">Metal-binding</keyword>
<dbReference type="Pfam" id="PF13639">
    <property type="entry name" value="zf-RING_2"/>
    <property type="match status" value="1"/>
</dbReference>
<keyword evidence="3" id="KW-0862">Zinc</keyword>
<dbReference type="EMBL" id="PDXA01000010">
    <property type="protein sequence ID" value="RYN54385.1"/>
    <property type="molecule type" value="Genomic_DNA"/>
</dbReference>
<feature type="compositionally biased region" description="Polar residues" evidence="5">
    <location>
        <begin position="405"/>
        <end position="419"/>
    </location>
</feature>
<dbReference type="SUPFAM" id="SSF57850">
    <property type="entry name" value="RING/U-box"/>
    <property type="match status" value="1"/>
</dbReference>
<feature type="region of interest" description="Disordered" evidence="5">
    <location>
        <begin position="360"/>
        <end position="388"/>
    </location>
</feature>
<evidence type="ECO:0000313" key="7">
    <source>
        <dbReference type="EMBL" id="RYN54385.1"/>
    </source>
</evidence>
<dbReference type="PROSITE" id="PS50089">
    <property type="entry name" value="ZF_RING_2"/>
    <property type="match status" value="1"/>
</dbReference>
<accession>A0A4Q4MN94</accession>
<dbReference type="SMART" id="SM00184">
    <property type="entry name" value="RING"/>
    <property type="match status" value="1"/>
</dbReference>
<dbReference type="Proteomes" id="UP000292402">
    <property type="component" value="Unassembled WGS sequence"/>
</dbReference>
<dbReference type="Gene3D" id="3.30.40.10">
    <property type="entry name" value="Zinc/RING finger domain, C3HC4 (zinc finger)"/>
    <property type="match status" value="1"/>
</dbReference>
<evidence type="ECO:0000259" key="6">
    <source>
        <dbReference type="PROSITE" id="PS50089"/>
    </source>
</evidence>
<dbReference type="UniPathway" id="UPA00143"/>
<feature type="compositionally biased region" description="Low complexity" evidence="5">
    <location>
        <begin position="668"/>
        <end position="678"/>
    </location>
</feature>
<feature type="region of interest" description="Disordered" evidence="5">
    <location>
        <begin position="558"/>
        <end position="604"/>
    </location>
</feature>
<feature type="compositionally biased region" description="Acidic residues" evidence="5">
    <location>
        <begin position="741"/>
        <end position="750"/>
    </location>
</feature>
<gene>
    <name evidence="7" type="ORF">AA0114_g4013</name>
</gene>
<organism evidence="7 8">
    <name type="scientific">Alternaria tenuissima</name>
    <dbReference type="NCBI Taxonomy" id="119927"/>
    <lineage>
        <taxon>Eukaryota</taxon>
        <taxon>Fungi</taxon>
        <taxon>Dikarya</taxon>
        <taxon>Ascomycota</taxon>
        <taxon>Pezizomycotina</taxon>
        <taxon>Dothideomycetes</taxon>
        <taxon>Pleosporomycetidae</taxon>
        <taxon>Pleosporales</taxon>
        <taxon>Pleosporineae</taxon>
        <taxon>Pleosporaceae</taxon>
        <taxon>Alternaria</taxon>
        <taxon>Alternaria sect. Alternaria</taxon>
        <taxon>Alternaria alternata complex</taxon>
    </lineage>
</organism>
<feature type="region of interest" description="Disordered" evidence="5">
    <location>
        <begin position="1"/>
        <end position="40"/>
    </location>
</feature>
<dbReference type="GO" id="GO:0016567">
    <property type="term" value="P:protein ubiquitination"/>
    <property type="evidence" value="ECO:0007669"/>
    <property type="project" value="UniProtKB-UniPathway"/>
</dbReference>
<evidence type="ECO:0000256" key="3">
    <source>
        <dbReference type="ARBA" id="ARBA00022833"/>
    </source>
</evidence>
<feature type="region of interest" description="Disordered" evidence="5">
    <location>
        <begin position="403"/>
        <end position="460"/>
    </location>
</feature>
<feature type="region of interest" description="Disordered" evidence="5">
    <location>
        <begin position="104"/>
        <end position="126"/>
    </location>
</feature>
<feature type="region of interest" description="Disordered" evidence="5">
    <location>
        <begin position="726"/>
        <end position="750"/>
    </location>
</feature>
<dbReference type="InterPro" id="IPR013083">
    <property type="entry name" value="Znf_RING/FYVE/PHD"/>
</dbReference>
<sequence length="750" mass="83265">MSSPSQPPDRIDSHSQDGTQSREPAQPRRTASANDLNQSASLQTIRLADGPGSGHVLVNREWLSNDVRGRADQGPQTETLPQSSEQRPEDARMRHGIIVPHRRVQRHQRHMDRTMRVSEQQQQDALRPERARLLDIDLQRLWLPAFGQDAPLNSTQQPAQSGRPRSYMPSLRSQPEFYMTGVTAVDTAAEPVANDAECTICLEPLSDDVVKFQACGHMFHTVCVQSWFDQSAPRTGHKRGTCPNCRHELYEPDPRFGRTAPPQNVELPVIGRGQLHPISSPNREPFGHREEAAAIIRPSNSDRRRQANDGIQRRLVGVEQQERAEQALAVTPQQYITNRRTLQGEPIRIDRRPRAVALEHVRNDPPAQEDADSLPQRTSSLPHGGAIRRQQASEIMTDALRINESPRNSQLDNGRANSDTSDHVSNVGGPSGTPSTPLGASGTPTPTVNTQSVQPRESRATLATRAIAQRRSLLLEPDLNNRDADPPQTVRRSASSSQHTTANGNRDPIWLPDFHGHPRVINPQPELTPTERAIRDLQQEQSLLLDRLREVQDQLGRHLQAADASRERTTVVSRPAPNHFPREAQDDLSTGRPPPIAIPHLADPAFPDLRSAREFPDRRAIGSGISIWSADYVSTRERNNETQAPGRLLPSLSNHSGNRPTAEPPARISSSNEEISSSLVSTYPATSSDQQPASADNLGSRSRFRQRAEEVLERISREQADMERLISNSMSLDQSLVPALTDDDTPEAPQ</sequence>
<proteinExistence type="predicted"/>
<reference evidence="8" key="1">
    <citation type="journal article" date="2019" name="bioRxiv">
        <title>Genomics, evolutionary history and diagnostics of the Alternaria alternata species group including apple and Asian pear pathotypes.</title>
        <authorList>
            <person name="Armitage A.D."/>
            <person name="Cockerton H.M."/>
            <person name="Sreenivasaprasad S."/>
            <person name="Woodhall J.W."/>
            <person name="Lane C.R."/>
            <person name="Harrison R.J."/>
            <person name="Clarkson J.P."/>
        </authorList>
    </citation>
    <scope>NUCLEOTIDE SEQUENCE [LARGE SCALE GENOMIC DNA]</scope>
    <source>
        <strain evidence="8">FERA 1082</strain>
    </source>
</reference>
<protein>
    <recommendedName>
        <fullName evidence="6">RING-type domain-containing protein</fullName>
    </recommendedName>
</protein>
<feature type="compositionally biased region" description="Polar residues" evidence="5">
    <location>
        <begin position="16"/>
        <end position="40"/>
    </location>
</feature>